<dbReference type="AlphaFoldDB" id="A0AAV0TFE6"/>
<feature type="region of interest" description="Disordered" evidence="2">
    <location>
        <begin position="388"/>
        <end position="409"/>
    </location>
</feature>
<feature type="compositionally biased region" description="Low complexity" evidence="2">
    <location>
        <begin position="53"/>
        <end position="74"/>
    </location>
</feature>
<feature type="region of interest" description="Disordered" evidence="2">
    <location>
        <begin position="696"/>
        <end position="722"/>
    </location>
</feature>
<reference evidence="3" key="1">
    <citation type="submission" date="2022-12" db="EMBL/GenBank/DDBJ databases">
        <authorList>
            <person name="Webb A."/>
        </authorList>
    </citation>
    <scope>NUCLEOTIDE SEQUENCE</scope>
    <source>
        <strain evidence="3">Hp1</strain>
    </source>
</reference>
<feature type="region of interest" description="Disordered" evidence="2">
    <location>
        <begin position="1036"/>
        <end position="1084"/>
    </location>
</feature>
<proteinExistence type="predicted"/>
<comment type="caution">
    <text evidence="3">The sequence shown here is derived from an EMBL/GenBank/DDBJ whole genome shotgun (WGS) entry which is preliminary data.</text>
</comment>
<keyword evidence="4" id="KW-1185">Reference proteome</keyword>
<keyword evidence="1" id="KW-0175">Coiled coil</keyword>
<feature type="compositionally biased region" description="Low complexity" evidence="2">
    <location>
        <begin position="635"/>
        <end position="654"/>
    </location>
</feature>
<dbReference type="SUPFAM" id="SSF50156">
    <property type="entry name" value="PDZ domain-like"/>
    <property type="match status" value="1"/>
</dbReference>
<feature type="compositionally biased region" description="Polar residues" evidence="2">
    <location>
        <begin position="305"/>
        <end position="340"/>
    </location>
</feature>
<evidence type="ECO:0000313" key="3">
    <source>
        <dbReference type="EMBL" id="CAI5719109.1"/>
    </source>
</evidence>
<evidence type="ECO:0008006" key="5">
    <source>
        <dbReference type="Google" id="ProtNLM"/>
    </source>
</evidence>
<dbReference type="EMBL" id="CANTFL010000226">
    <property type="protein sequence ID" value="CAI5719109.1"/>
    <property type="molecule type" value="Genomic_DNA"/>
</dbReference>
<feature type="compositionally biased region" description="Polar residues" evidence="2">
    <location>
        <begin position="696"/>
        <end position="706"/>
    </location>
</feature>
<evidence type="ECO:0000313" key="4">
    <source>
        <dbReference type="Proteomes" id="UP001162031"/>
    </source>
</evidence>
<feature type="compositionally biased region" description="Low complexity" evidence="2">
    <location>
        <begin position="1042"/>
        <end position="1054"/>
    </location>
</feature>
<dbReference type="Proteomes" id="UP001162031">
    <property type="component" value="Unassembled WGS sequence"/>
</dbReference>
<feature type="coiled-coil region" evidence="1">
    <location>
        <begin position="882"/>
        <end position="916"/>
    </location>
</feature>
<feature type="compositionally biased region" description="Low complexity" evidence="2">
    <location>
        <begin position="287"/>
        <end position="298"/>
    </location>
</feature>
<accession>A0AAV0TFE6</accession>
<feature type="region of interest" description="Disordered" evidence="2">
    <location>
        <begin position="1"/>
        <end position="113"/>
    </location>
</feature>
<dbReference type="InterPro" id="IPR036034">
    <property type="entry name" value="PDZ_sf"/>
</dbReference>
<feature type="region of interest" description="Disordered" evidence="2">
    <location>
        <begin position="610"/>
        <end position="654"/>
    </location>
</feature>
<sequence length="1084" mass="117213">MAHDGPSTAEAACATARDNEEDSERPLEAHLPLQVELSLSSPTPSPFAPRSFAASGRPKAVSAAAAPSLSLVNSQDTDASNAVPRGPWNAQRRTQSDGTLRDHTLSSTPSLSVDSSAAALPTFLARPTHSESSLNIHEEKTAEALPPPISVRTSGTLKPLGLIAMGEGILAGMADFAGIKSPRDKGTRDVVVVYRAAGPLFVDLLSRDDGTGALVKAFRRKADGTMAVAEASGRVFPGDELVAINDVNVTSMVFNEIITAVQEATFPLKLTFHCHRTKKEELGKKQTTMPPTSPSSSPGWGARLSQMTRSGSFEQKTSGTDLNSANPRSPLASSANSESNGGKYGVSLGKAGTDGMKKSLLRMIGNKPSRPEEDKNVVKAWMDNLALKPHNSSAGGRHRKTPANTNVDVPHSTPIVAVTTRGRFVGVLDDDLNEFTLTWFRKTPPETEIRQIKGVKRCPYFPSVDDVGAILSLRCESLRFAHLQRVVEMPRPLVLDADVRKTVDVFVEAGAGSFSATLASNEHESFQIKISATSVALVKEQKTIEVSSWTLPTVHIFRQNRDILTLLIRTFRARLISPEQEEIARADERNLYMDPAFDVAAASPLPPAPVTATQSVGPHLGGVSPASGCTATRDSAGSAGSPPSATTPVSGATSSPISRKLLSVQLQSEGSLSSVSSARLSDLVGLNRENSGQLMSEQTSDFTLSTPRPPRASVMASKSGCGVSGTDVGADNSFLEGRLAAQDKEINMLREKLVSASVLQKVAMQENKQIAASIELKNSRIELHQTKIRQLEKLARQHDTQARETQILQSKLEKVERQLASCRQELEQLAGVAAKRTVTMLDQDTQTEAQFFNGEKRTDTAVLAAQNWKRDAWFGTVATVSTTDLQQQVEDQQVQIAQLEDKHVTLVAERNMLRTKSTELSRELRRLVVANDNQPLDDLAAQLTERRRLQVELASVKADATKTTHELAELKRLFDGGGDKIKGSKRLVARNNELLRTVQQLNESLSEARDQVDAVKKVNSSLAFRLHRLQPDARGGIVECVPSSPSTSFPAFSSGDEDGDDDEEEEDEELQDGIAAFRRSLTRR</sequence>
<feature type="region of interest" description="Disordered" evidence="2">
    <location>
        <begin position="280"/>
        <end position="352"/>
    </location>
</feature>
<feature type="coiled-coil region" evidence="1">
    <location>
        <begin position="984"/>
        <end position="1018"/>
    </location>
</feature>
<feature type="compositionally biased region" description="Acidic residues" evidence="2">
    <location>
        <begin position="1055"/>
        <end position="1071"/>
    </location>
</feature>
<protein>
    <recommendedName>
        <fullName evidence="5">PDZ domain-containing protein</fullName>
    </recommendedName>
</protein>
<dbReference type="CDD" id="cd00136">
    <property type="entry name" value="PDZ_canonical"/>
    <property type="match status" value="1"/>
</dbReference>
<feature type="coiled-coil region" evidence="1">
    <location>
        <begin position="732"/>
        <end position="832"/>
    </location>
</feature>
<gene>
    <name evidence="3" type="ORF">HBR001_LOCUS2132</name>
</gene>
<dbReference type="Gene3D" id="2.30.42.10">
    <property type="match status" value="1"/>
</dbReference>
<evidence type="ECO:0000256" key="1">
    <source>
        <dbReference type="SAM" id="Coils"/>
    </source>
</evidence>
<name>A0AAV0TFE6_HYABA</name>
<organism evidence="3 4">
    <name type="scientific">Hyaloperonospora brassicae</name>
    <name type="common">Brassica downy mildew</name>
    <name type="synonym">Peronospora brassicae</name>
    <dbReference type="NCBI Taxonomy" id="162125"/>
    <lineage>
        <taxon>Eukaryota</taxon>
        <taxon>Sar</taxon>
        <taxon>Stramenopiles</taxon>
        <taxon>Oomycota</taxon>
        <taxon>Peronosporomycetes</taxon>
        <taxon>Peronosporales</taxon>
        <taxon>Peronosporaceae</taxon>
        <taxon>Hyaloperonospora</taxon>
    </lineage>
</organism>
<evidence type="ECO:0000256" key="2">
    <source>
        <dbReference type="SAM" id="MobiDB-lite"/>
    </source>
</evidence>